<accession>A0A7U2EW37</accession>
<protein>
    <submittedName>
        <fullName evidence="1">Uncharacterized protein</fullName>
    </submittedName>
</protein>
<proteinExistence type="predicted"/>
<dbReference type="Proteomes" id="UP000663193">
    <property type="component" value="Chromosome 2"/>
</dbReference>
<dbReference type="KEGG" id="pno:SNOG_20092"/>
<keyword evidence="2" id="KW-1185">Reference proteome</keyword>
<sequence length="119" mass="13816">MFHTIRNGIAHICAKATPKRLAIDVDSIHLLFPRLRNLKGFRERLFRVCKMFLLYVLLKEIFAGEAPFVHVAFETVVKVVHVEVSHVLDRIATEHAFSFWSNRTEEHTYPFSIVVAMHS</sequence>
<evidence type="ECO:0000313" key="2">
    <source>
        <dbReference type="Proteomes" id="UP000663193"/>
    </source>
</evidence>
<dbReference type="EMBL" id="CP069024">
    <property type="protein sequence ID" value="QRC92973.1"/>
    <property type="molecule type" value="Genomic_DNA"/>
</dbReference>
<dbReference type="AlphaFoldDB" id="A0A7U2EW37"/>
<reference evidence="2" key="1">
    <citation type="journal article" date="2021" name="BMC Genomics">
        <title>Chromosome-level genome assembly and manually-curated proteome of model necrotroph Parastagonospora nodorum Sn15 reveals a genome-wide trove of candidate effector homologs, and redundancy of virulence-related functions within an accessory chromosome.</title>
        <authorList>
            <person name="Bertazzoni S."/>
            <person name="Jones D.A.B."/>
            <person name="Phan H.T."/>
            <person name="Tan K.-C."/>
            <person name="Hane J.K."/>
        </authorList>
    </citation>
    <scope>NUCLEOTIDE SEQUENCE [LARGE SCALE GENOMIC DNA]</scope>
    <source>
        <strain evidence="2">SN15 / ATCC MYA-4574 / FGSC 10173)</strain>
    </source>
</reference>
<dbReference type="RefSeq" id="XP_001798312.1">
    <property type="nucleotide sequence ID" value="XM_001798260.1"/>
</dbReference>
<organism evidence="1 2">
    <name type="scientific">Phaeosphaeria nodorum (strain SN15 / ATCC MYA-4574 / FGSC 10173)</name>
    <name type="common">Glume blotch fungus</name>
    <name type="synonym">Parastagonospora nodorum</name>
    <dbReference type="NCBI Taxonomy" id="321614"/>
    <lineage>
        <taxon>Eukaryota</taxon>
        <taxon>Fungi</taxon>
        <taxon>Dikarya</taxon>
        <taxon>Ascomycota</taxon>
        <taxon>Pezizomycotina</taxon>
        <taxon>Dothideomycetes</taxon>
        <taxon>Pleosporomycetidae</taxon>
        <taxon>Pleosporales</taxon>
        <taxon>Pleosporineae</taxon>
        <taxon>Phaeosphaeriaceae</taxon>
        <taxon>Parastagonospora</taxon>
    </lineage>
</organism>
<gene>
    <name evidence="1" type="ORF">JI435_200920</name>
</gene>
<evidence type="ECO:0000313" key="1">
    <source>
        <dbReference type="EMBL" id="QRC92973.1"/>
    </source>
</evidence>
<name>A0A7U2EW37_PHANO</name>
<dbReference type="VEuPathDB" id="FungiDB:JI435_200920"/>